<proteinExistence type="predicted"/>
<dbReference type="GO" id="GO:0003700">
    <property type="term" value="F:DNA-binding transcription factor activity"/>
    <property type="evidence" value="ECO:0007669"/>
    <property type="project" value="TreeGrafter"/>
</dbReference>
<evidence type="ECO:0000313" key="2">
    <source>
        <dbReference type="EMBL" id="SEB08535.1"/>
    </source>
</evidence>
<dbReference type="AlphaFoldDB" id="A0A1I4R801"/>
<gene>
    <name evidence="2" type="ORF">SAMN04487924_12934</name>
    <name evidence="3" type="ORF">SAMN05216250_105161</name>
</gene>
<dbReference type="InterPro" id="IPR018490">
    <property type="entry name" value="cNMP-bd_dom_sf"/>
</dbReference>
<dbReference type="GO" id="GO:0016301">
    <property type="term" value="F:kinase activity"/>
    <property type="evidence" value="ECO:0007669"/>
    <property type="project" value="UniProtKB-KW"/>
</dbReference>
<sequence length="182" mass="21050">MEAYLKKLCFEYQVDEKEVKELLARMEMVYLDKGETIASATMPEQSLYIIVSGILHTYTTHEGEDRTIRFLSEGDAILCYNSSQYAVKALTKCAAYYISEEEIEELCATSISFANLVRQLMEYQFYFKEEENMNVRKLTVRERYLSLLAEIPDILYRVPLKYITHYLGADVTSLGYMAGSSK</sequence>
<dbReference type="Gene3D" id="2.60.120.10">
    <property type="entry name" value="Jelly Rolls"/>
    <property type="match status" value="1"/>
</dbReference>
<dbReference type="Proteomes" id="UP000183766">
    <property type="component" value="Unassembled WGS sequence"/>
</dbReference>
<dbReference type="InterPro" id="IPR050397">
    <property type="entry name" value="Env_Response_Regulators"/>
</dbReference>
<evidence type="ECO:0000313" key="3">
    <source>
        <dbReference type="EMBL" id="SFM48116.1"/>
    </source>
</evidence>
<evidence type="ECO:0000313" key="5">
    <source>
        <dbReference type="Proteomes" id="UP000183766"/>
    </source>
</evidence>
<dbReference type="CDD" id="cd00038">
    <property type="entry name" value="CAP_ED"/>
    <property type="match status" value="1"/>
</dbReference>
<dbReference type="PANTHER" id="PTHR24567">
    <property type="entry name" value="CRP FAMILY TRANSCRIPTIONAL REGULATORY PROTEIN"/>
    <property type="match status" value="1"/>
</dbReference>
<dbReference type="PROSITE" id="PS50042">
    <property type="entry name" value="CNMP_BINDING_3"/>
    <property type="match status" value="1"/>
</dbReference>
<feature type="domain" description="Cyclic nucleotide-binding" evidence="1">
    <location>
        <begin position="10"/>
        <end position="75"/>
    </location>
</feature>
<dbReference type="Pfam" id="PF00027">
    <property type="entry name" value="cNMP_binding"/>
    <property type="match status" value="1"/>
</dbReference>
<dbReference type="EMBL" id="FOUM01000005">
    <property type="protein sequence ID" value="SFM48116.1"/>
    <property type="molecule type" value="Genomic_DNA"/>
</dbReference>
<dbReference type="RefSeq" id="WP_074708112.1">
    <property type="nucleotide sequence ID" value="NZ_FNRP01000029.1"/>
</dbReference>
<evidence type="ECO:0000313" key="4">
    <source>
        <dbReference type="Proteomes" id="UP000183040"/>
    </source>
</evidence>
<dbReference type="InterPro" id="IPR000595">
    <property type="entry name" value="cNMP-bd_dom"/>
</dbReference>
<dbReference type="SUPFAM" id="SSF51206">
    <property type="entry name" value="cAMP-binding domain-like"/>
    <property type="match status" value="1"/>
</dbReference>
<organism evidence="3 5">
    <name type="scientific">Bacteroides xylanisolvens</name>
    <dbReference type="NCBI Taxonomy" id="371601"/>
    <lineage>
        <taxon>Bacteria</taxon>
        <taxon>Pseudomonadati</taxon>
        <taxon>Bacteroidota</taxon>
        <taxon>Bacteroidia</taxon>
        <taxon>Bacteroidales</taxon>
        <taxon>Bacteroidaceae</taxon>
        <taxon>Bacteroides</taxon>
    </lineage>
</organism>
<dbReference type="GO" id="GO:0005829">
    <property type="term" value="C:cytosol"/>
    <property type="evidence" value="ECO:0007669"/>
    <property type="project" value="TreeGrafter"/>
</dbReference>
<keyword evidence="3" id="KW-0418">Kinase</keyword>
<name>A0A1I4R801_9BACE</name>
<dbReference type="EMBL" id="FNRP01000029">
    <property type="protein sequence ID" value="SEB08535.1"/>
    <property type="molecule type" value="Genomic_DNA"/>
</dbReference>
<accession>A0A1I4R801</accession>
<protein>
    <submittedName>
        <fullName evidence="3">cAMP-binding domain of CRP or a regulatory subunit of cAMP-dependent protein kinases</fullName>
    </submittedName>
</protein>
<keyword evidence="3" id="KW-0808">Transferase</keyword>
<dbReference type="InterPro" id="IPR014710">
    <property type="entry name" value="RmlC-like_jellyroll"/>
</dbReference>
<dbReference type="PANTHER" id="PTHR24567:SF76">
    <property type="entry name" value="CYCLIC NUCLEOTIDE-BINDING DOMAIN PROTEIN"/>
    <property type="match status" value="1"/>
</dbReference>
<dbReference type="Proteomes" id="UP000183040">
    <property type="component" value="Unassembled WGS sequence"/>
</dbReference>
<reference evidence="4 5" key="1">
    <citation type="submission" date="2016-10" db="EMBL/GenBank/DDBJ databases">
        <authorList>
            <person name="de Groot N.N."/>
        </authorList>
    </citation>
    <scope>NUCLEOTIDE SEQUENCE [LARGE SCALE GENOMIC DNA]</scope>
    <source>
        <strain evidence="3 5">NLAE-zl-C202</strain>
        <strain evidence="2 4">NLAE-zl-G339</strain>
    </source>
</reference>
<evidence type="ECO:0000259" key="1">
    <source>
        <dbReference type="PROSITE" id="PS50042"/>
    </source>
</evidence>